<evidence type="ECO:0000313" key="8">
    <source>
        <dbReference type="Proteomes" id="UP000606922"/>
    </source>
</evidence>
<dbReference type="EMBL" id="BMGB01000001">
    <property type="protein sequence ID" value="GGA94973.1"/>
    <property type="molecule type" value="Genomic_DNA"/>
</dbReference>
<dbReference type="PANTHER" id="PTHR43179">
    <property type="entry name" value="RHAMNOSYLTRANSFERASE WBBL"/>
    <property type="match status" value="1"/>
</dbReference>
<dbReference type="RefSeq" id="WP_188509288.1">
    <property type="nucleotide sequence ID" value="NZ_BMGB01000001.1"/>
</dbReference>
<keyword evidence="3" id="KW-0328">Glycosyltransferase</keyword>
<dbReference type="Gene3D" id="3.90.550.10">
    <property type="entry name" value="Spore Coat Polysaccharide Biosynthesis Protein SpsA, Chain A"/>
    <property type="match status" value="1"/>
</dbReference>
<dbReference type="Pfam" id="PF02709">
    <property type="entry name" value="Glyco_transf_7C"/>
    <property type="match status" value="1"/>
</dbReference>
<dbReference type="GO" id="GO:0016757">
    <property type="term" value="F:glycosyltransferase activity"/>
    <property type="evidence" value="ECO:0007669"/>
    <property type="project" value="UniProtKB-KW"/>
</dbReference>
<evidence type="ECO:0000259" key="5">
    <source>
        <dbReference type="Pfam" id="PF00535"/>
    </source>
</evidence>
<protein>
    <recommendedName>
        <fullName evidence="9">Glycosyltransferase</fullName>
    </recommendedName>
</protein>
<feature type="domain" description="Galactosyltransferase C-terminal" evidence="6">
    <location>
        <begin position="188"/>
        <end position="237"/>
    </location>
</feature>
<dbReference type="Pfam" id="PF00535">
    <property type="entry name" value="Glycos_transf_2"/>
    <property type="match status" value="1"/>
</dbReference>
<dbReference type="SUPFAM" id="SSF53448">
    <property type="entry name" value="Nucleotide-diphospho-sugar transferases"/>
    <property type="match status" value="1"/>
</dbReference>
<dbReference type="PANTHER" id="PTHR43179:SF12">
    <property type="entry name" value="GALACTOFURANOSYLTRANSFERASE GLFT2"/>
    <property type="match status" value="1"/>
</dbReference>
<evidence type="ECO:0008006" key="9">
    <source>
        <dbReference type="Google" id="ProtNLM"/>
    </source>
</evidence>
<name>A0A916WGH3_9MICO</name>
<reference evidence="7" key="2">
    <citation type="submission" date="2020-09" db="EMBL/GenBank/DDBJ databases">
        <authorList>
            <person name="Sun Q."/>
            <person name="Zhou Y."/>
        </authorList>
    </citation>
    <scope>NUCLEOTIDE SEQUENCE</scope>
    <source>
        <strain evidence="7">CGMCC 1.12813</strain>
    </source>
</reference>
<dbReference type="AlphaFoldDB" id="A0A916WGH3"/>
<accession>A0A916WGH3</accession>
<organism evidence="7 8">
    <name type="scientific">Conyzicola nivalis</name>
    <dbReference type="NCBI Taxonomy" id="1477021"/>
    <lineage>
        <taxon>Bacteria</taxon>
        <taxon>Bacillati</taxon>
        <taxon>Actinomycetota</taxon>
        <taxon>Actinomycetes</taxon>
        <taxon>Micrococcales</taxon>
        <taxon>Microbacteriaceae</taxon>
        <taxon>Conyzicola</taxon>
    </lineage>
</organism>
<sequence>MSRASIRDGGWALPHNRWDLIADEQPAALPSVSVVIAHYAQPIELARTLLALERQNYPRDLVEIVVADDGSPEPPTVAGNVRVVSQPDRGFRVAAARNRGVEVTGNDVLVFLDADTSPEPDYLRHIVRLPALTWDAVTVGRRRHADLASVEATAPIAEAGRAHELDEPAWLREEYTRTHDLLDADHRSYRFLIGAVVACTRRFFDEVGGFDESFTRYGGEDWEWAYRAWLRGAVLAHVPEATAWHDGPDRAVREPGALGAKNAEVLALSGLIPVEGSRPRALAAAKADIVVTGPRAGGTDGQEFVSRDSVLAQLPSAELVRPGWSAEARFDRVRIRVDLERPVRVAPGGLDAAMEAVESGAYARVALRRADGAVLLRLVSTRAEVRQSRWGGEPLLPDLDLVAPGVIALDAEVDLEGYLGGWA</sequence>
<evidence type="ECO:0000313" key="7">
    <source>
        <dbReference type="EMBL" id="GGA94973.1"/>
    </source>
</evidence>
<comment type="pathway">
    <text evidence="1">Cell wall biogenesis; cell wall polysaccharide biosynthesis.</text>
</comment>
<evidence type="ECO:0000256" key="1">
    <source>
        <dbReference type="ARBA" id="ARBA00004776"/>
    </source>
</evidence>
<dbReference type="InterPro" id="IPR001173">
    <property type="entry name" value="Glyco_trans_2-like"/>
</dbReference>
<evidence type="ECO:0000259" key="6">
    <source>
        <dbReference type="Pfam" id="PF02709"/>
    </source>
</evidence>
<gene>
    <name evidence="7" type="ORF">GCM10010979_06810</name>
</gene>
<evidence type="ECO:0000256" key="2">
    <source>
        <dbReference type="ARBA" id="ARBA00006739"/>
    </source>
</evidence>
<dbReference type="InterPro" id="IPR027791">
    <property type="entry name" value="Galactosyl_T_C"/>
</dbReference>
<comment type="similarity">
    <text evidence="2">Belongs to the glycosyltransferase 2 family.</text>
</comment>
<proteinExistence type="inferred from homology"/>
<feature type="domain" description="Glycosyltransferase 2-like" evidence="5">
    <location>
        <begin position="33"/>
        <end position="158"/>
    </location>
</feature>
<keyword evidence="4" id="KW-0808">Transferase</keyword>
<dbReference type="Proteomes" id="UP000606922">
    <property type="component" value="Unassembled WGS sequence"/>
</dbReference>
<dbReference type="InterPro" id="IPR029044">
    <property type="entry name" value="Nucleotide-diphossugar_trans"/>
</dbReference>
<reference evidence="7" key="1">
    <citation type="journal article" date="2014" name="Int. J. Syst. Evol. Microbiol.">
        <title>Complete genome sequence of Corynebacterium casei LMG S-19264T (=DSM 44701T), isolated from a smear-ripened cheese.</title>
        <authorList>
            <consortium name="US DOE Joint Genome Institute (JGI-PGF)"/>
            <person name="Walter F."/>
            <person name="Albersmeier A."/>
            <person name="Kalinowski J."/>
            <person name="Ruckert C."/>
        </authorList>
    </citation>
    <scope>NUCLEOTIDE SEQUENCE</scope>
    <source>
        <strain evidence="7">CGMCC 1.12813</strain>
    </source>
</reference>
<evidence type="ECO:0000256" key="4">
    <source>
        <dbReference type="ARBA" id="ARBA00022679"/>
    </source>
</evidence>
<evidence type="ECO:0000256" key="3">
    <source>
        <dbReference type="ARBA" id="ARBA00022676"/>
    </source>
</evidence>
<comment type="caution">
    <text evidence="7">The sequence shown here is derived from an EMBL/GenBank/DDBJ whole genome shotgun (WGS) entry which is preliminary data.</text>
</comment>
<keyword evidence="8" id="KW-1185">Reference proteome</keyword>